<evidence type="ECO:0000256" key="4">
    <source>
        <dbReference type="ARBA" id="ARBA00022729"/>
    </source>
</evidence>
<dbReference type="Proteomes" id="UP001162162">
    <property type="component" value="Unassembled WGS sequence"/>
</dbReference>
<dbReference type="Pfam" id="PF08016">
    <property type="entry name" value="PKD_channel"/>
    <property type="match status" value="1"/>
</dbReference>
<keyword evidence="12" id="KW-1185">Reference proteome</keyword>
<evidence type="ECO:0000259" key="10">
    <source>
        <dbReference type="PROSITE" id="PS50095"/>
    </source>
</evidence>
<dbReference type="InterPro" id="IPR013122">
    <property type="entry name" value="PKD1_2_channel"/>
</dbReference>
<keyword evidence="4" id="KW-0732">Signal</keyword>
<dbReference type="PROSITE" id="PS50095">
    <property type="entry name" value="PLAT"/>
    <property type="match status" value="1"/>
</dbReference>
<evidence type="ECO:0000256" key="3">
    <source>
        <dbReference type="ARBA" id="ARBA00022692"/>
    </source>
</evidence>
<protein>
    <recommendedName>
        <fullName evidence="10">PLAT domain-containing protein</fullName>
    </recommendedName>
</protein>
<evidence type="ECO:0000256" key="8">
    <source>
        <dbReference type="PROSITE-ProRule" id="PRU00152"/>
    </source>
</evidence>
<dbReference type="PANTHER" id="PTHR10877">
    <property type="entry name" value="POLYCYSTIN FAMILY MEMBER"/>
    <property type="match status" value="1"/>
</dbReference>
<dbReference type="SUPFAM" id="SSF49723">
    <property type="entry name" value="Lipase/lipooxygenase domain (PLAT/LH2 domain)"/>
    <property type="match status" value="1"/>
</dbReference>
<evidence type="ECO:0000313" key="12">
    <source>
        <dbReference type="Proteomes" id="UP001162162"/>
    </source>
</evidence>
<evidence type="ECO:0000256" key="6">
    <source>
        <dbReference type="ARBA" id="ARBA00023136"/>
    </source>
</evidence>
<dbReference type="InterPro" id="IPR003915">
    <property type="entry name" value="PKD_2"/>
</dbReference>
<feature type="transmembrane region" description="Helical" evidence="9">
    <location>
        <begin position="787"/>
        <end position="804"/>
    </location>
</feature>
<evidence type="ECO:0000256" key="5">
    <source>
        <dbReference type="ARBA" id="ARBA00022989"/>
    </source>
</evidence>
<dbReference type="Pfam" id="PF01477">
    <property type="entry name" value="PLAT"/>
    <property type="match status" value="1"/>
</dbReference>
<dbReference type="InterPro" id="IPR002859">
    <property type="entry name" value="PKD/REJ-like"/>
</dbReference>
<feature type="transmembrane region" description="Helical" evidence="9">
    <location>
        <begin position="723"/>
        <end position="741"/>
    </location>
</feature>
<comment type="caution">
    <text evidence="11">The sequence shown here is derived from an EMBL/GenBank/DDBJ whole genome shotgun (WGS) entry which is preliminary data.</text>
</comment>
<comment type="similarity">
    <text evidence="2">Belongs to the polycystin family.</text>
</comment>
<comment type="caution">
    <text evidence="8">Lacks conserved residue(s) required for the propagation of feature annotation.</text>
</comment>
<reference evidence="11" key="1">
    <citation type="journal article" date="2023" name="Insect Mol. Biol.">
        <title>Genome sequencing provides insights into the evolution of gene families encoding plant cell wall-degrading enzymes in longhorned beetles.</title>
        <authorList>
            <person name="Shin N.R."/>
            <person name="Okamura Y."/>
            <person name="Kirsch R."/>
            <person name="Pauchet Y."/>
        </authorList>
    </citation>
    <scope>NUCLEOTIDE SEQUENCE</scope>
    <source>
        <strain evidence="11">AMC_N1</strain>
    </source>
</reference>
<feature type="transmembrane region" description="Helical" evidence="9">
    <location>
        <begin position="762"/>
        <end position="781"/>
    </location>
</feature>
<evidence type="ECO:0000256" key="2">
    <source>
        <dbReference type="ARBA" id="ARBA00007200"/>
    </source>
</evidence>
<evidence type="ECO:0000256" key="9">
    <source>
        <dbReference type="SAM" id="Phobius"/>
    </source>
</evidence>
<dbReference type="PANTHER" id="PTHR10877:SF183">
    <property type="entry name" value="AT14535P-RELATED"/>
    <property type="match status" value="1"/>
</dbReference>
<keyword evidence="6 9" id="KW-0472">Membrane</keyword>
<dbReference type="Pfam" id="PF20519">
    <property type="entry name" value="Polycystin_dom"/>
    <property type="match status" value="1"/>
</dbReference>
<evidence type="ECO:0000313" key="11">
    <source>
        <dbReference type="EMBL" id="KAJ8952129.1"/>
    </source>
</evidence>
<keyword evidence="3 9" id="KW-0812">Transmembrane</keyword>
<feature type="transmembrane region" description="Helical" evidence="9">
    <location>
        <begin position="1215"/>
        <end position="1244"/>
    </location>
</feature>
<feature type="transmembrane region" description="Helical" evidence="9">
    <location>
        <begin position="1173"/>
        <end position="1194"/>
    </location>
</feature>
<dbReference type="InterPro" id="IPR001024">
    <property type="entry name" value="PLAT/LH2_dom"/>
</dbReference>
<feature type="transmembrane region" description="Helical" evidence="9">
    <location>
        <begin position="1094"/>
        <end position="1116"/>
    </location>
</feature>
<dbReference type="EMBL" id="JAPWTK010000073">
    <property type="protein sequence ID" value="KAJ8952129.1"/>
    <property type="molecule type" value="Genomic_DNA"/>
</dbReference>
<gene>
    <name evidence="11" type="ORF">NQ318_018465</name>
</gene>
<dbReference type="InterPro" id="IPR051223">
    <property type="entry name" value="Polycystin"/>
</dbReference>
<dbReference type="InterPro" id="IPR046791">
    <property type="entry name" value="Polycystin_dom"/>
</dbReference>
<name>A0AAV8YLJ5_9CUCU</name>
<evidence type="ECO:0000256" key="7">
    <source>
        <dbReference type="ARBA" id="ARBA00023180"/>
    </source>
</evidence>
<sequence length="1508" mass="173282">MHFQCQFNIRVALPVPQIAGGSEVTASSGRAFKIDGSGSIDMSVPAGKRGALQYKWSCKVTGTSSSTFCQRNLGTDPFVTIPSLYALDGSTYTFTLSVKTSFTDWQSTQQIIHFKQGSAVIEIKCLKNCLPAVMKTNGKEALVLEASCVANCKKIEPDMYEWTVDDPSFDYASNTRDGRNSKNFLYQGECSHRGQDVQNKRCTESIYVINVNVGRRNYDSVLLLARPTNNGVEVVDLYSLWGPLASHDSGCLINVPLDNADRARQVSAIAEKIVDRHISKPDPDIAALGTSLCKESAKVDERRLKLERFPQSFSEEVRDSTKSLSKCSQASVNPNLEIMKTADIPEPSTPFPVLDVPVITENYPDYIDDQNISAYQKNFDIASNNLVDICFLNGKTLQMIMVSEDDAQSIKSDSYNVTVVKEIGEHVPKLTIESQGVTLTPSKDFAKYRFEMMISMCTSTKNPFWWIQKEEIPTSVAIVNFDVKGKTVRSFRQPFVIVFDIQSSSTFSKEVHEGTTPQKPKGTLPRPEYDFETISMHRIDVNRSEGFTVEFSELNDNVLDFVDKDVYFLADVPSHFRFGYLIIVKTANKINAGTTSNVVAKLYGKKSQSEEHVLNYPDPEKKLLQKNQEDWFFMATERYLGDIEKIDLWFDSIGCRPTWYCSTIEIFDVQENKYWLILINKRFEILDKEQVVYTGFPEDPTEEASMKKKFSFKKISSAFHGPHMWNIITYYFVIIIMTLYCQSKGKASIISIKHAIIHFRCILIFNIILTMTILIVFGFWVPHITGMLWLTSVIVSLLVYIFLLENLTRFVHNFAVKQKQRVDYISGQVKTAVVKAESQRSMLYKKFGRNVLRPFLNHLYTPMDDDEIKERKYWAQTKYRVLEILEDLIMITIYVVLLYLVILKDKHPHAYLSHVEIEDMFKGVHARSVELEEIQLRRDNPEKRHFSEGWKDNKYSNRFARMDKVWKYTENLEAGTLGFMDSLENSAFLQTTEYLVNIFISILGKFSYYPGGGYIATLGRTMKNSIINKKYLFRNRWIDDLSRCVFIEFLLYSPNSNIFNSVTIWFEISTTGYIRSRLYVHTAKLLFVREEASIMAVVIFLSFLTMVVILTSKILYKIVRKKKLVFKDTWHVVDMVIILMSVSCLFLYAERSELVKQFLSKIEKSQHNEFINYFHLLYAETTLTVLAAVLVFIATLRLWKLLRFMVIIKVVEKTLILAAVPILCLFLRHIIIILCFMVTGVLLFGDQSDDFQTLLDAFETLLLLSVNFMSDFNLDVVNHGLAYFYYSAFTVLMLVYITLYVTVITIFYAEAQVYYSNLEGYTVKDYVKEQYDYYTELGRVRWKSTRLRAGSNEARQDVYPKADEQRYADCLTVPSNRMRGMGLVARCVVRNANKRKVNAAVITNEDADVIKRTIVNLFRSNSNKIEIFFMGNDENDKVKLVDDMTLLRMEKVVKALLKKGEGDADSAKVKELYKKLMERQAKEINVILESLGVILDTLNKINFDVDVE</sequence>
<feature type="domain" description="PLAT" evidence="10">
    <location>
        <begin position="578"/>
        <end position="697"/>
    </location>
</feature>
<evidence type="ECO:0000256" key="1">
    <source>
        <dbReference type="ARBA" id="ARBA00004141"/>
    </source>
</evidence>
<dbReference type="GO" id="GO:0005509">
    <property type="term" value="F:calcium ion binding"/>
    <property type="evidence" value="ECO:0007669"/>
    <property type="project" value="InterPro"/>
</dbReference>
<dbReference type="InterPro" id="IPR036392">
    <property type="entry name" value="PLAT/LH2_dom_sf"/>
</dbReference>
<dbReference type="GO" id="GO:0050982">
    <property type="term" value="P:detection of mechanical stimulus"/>
    <property type="evidence" value="ECO:0007669"/>
    <property type="project" value="TreeGrafter"/>
</dbReference>
<feature type="transmembrane region" description="Helical" evidence="9">
    <location>
        <begin position="881"/>
        <end position="902"/>
    </location>
</feature>
<feature type="transmembrane region" description="Helical" evidence="9">
    <location>
        <begin position="1128"/>
        <end position="1149"/>
    </location>
</feature>
<proteinExistence type="inferred from homology"/>
<keyword evidence="5 9" id="KW-1133">Transmembrane helix</keyword>
<keyword evidence="7" id="KW-0325">Glycoprotein</keyword>
<dbReference type="Gene3D" id="2.60.60.20">
    <property type="entry name" value="PLAT/LH2 domain"/>
    <property type="match status" value="1"/>
</dbReference>
<feature type="transmembrane region" description="Helical" evidence="9">
    <location>
        <begin position="1283"/>
        <end position="1309"/>
    </location>
</feature>
<dbReference type="GO" id="GO:0005262">
    <property type="term" value="F:calcium channel activity"/>
    <property type="evidence" value="ECO:0007669"/>
    <property type="project" value="TreeGrafter"/>
</dbReference>
<dbReference type="PRINTS" id="PR01433">
    <property type="entry name" value="POLYCYSTIN2"/>
</dbReference>
<dbReference type="Pfam" id="PF02010">
    <property type="entry name" value="REJ"/>
    <property type="match status" value="1"/>
</dbReference>
<accession>A0AAV8YLJ5</accession>
<dbReference type="GO" id="GO:0016020">
    <property type="term" value="C:membrane"/>
    <property type="evidence" value="ECO:0007669"/>
    <property type="project" value="UniProtKB-SubCell"/>
</dbReference>
<comment type="subcellular location">
    <subcellularLocation>
        <location evidence="1">Membrane</location>
        <topology evidence="1">Multi-pass membrane protein</topology>
    </subcellularLocation>
</comment>
<organism evidence="11 12">
    <name type="scientific">Aromia moschata</name>
    <dbReference type="NCBI Taxonomy" id="1265417"/>
    <lineage>
        <taxon>Eukaryota</taxon>
        <taxon>Metazoa</taxon>
        <taxon>Ecdysozoa</taxon>
        <taxon>Arthropoda</taxon>
        <taxon>Hexapoda</taxon>
        <taxon>Insecta</taxon>
        <taxon>Pterygota</taxon>
        <taxon>Neoptera</taxon>
        <taxon>Endopterygota</taxon>
        <taxon>Coleoptera</taxon>
        <taxon>Polyphaga</taxon>
        <taxon>Cucujiformia</taxon>
        <taxon>Chrysomeloidea</taxon>
        <taxon>Cerambycidae</taxon>
        <taxon>Cerambycinae</taxon>
        <taxon>Callichromatini</taxon>
        <taxon>Aromia</taxon>
    </lineage>
</organism>